<dbReference type="InterPro" id="IPR052192">
    <property type="entry name" value="Insect_Ionotropic_Sensory_Rcpt"/>
</dbReference>
<keyword evidence="2" id="KW-1003">Cell membrane</keyword>
<feature type="transmembrane region" description="Helical" evidence="8">
    <location>
        <begin position="357"/>
        <end position="376"/>
    </location>
</feature>
<organism evidence="10 11">
    <name type="scientific">Drosophila kikkawai</name>
    <name type="common">Fruit fly</name>
    <dbReference type="NCBI Taxonomy" id="30033"/>
    <lineage>
        <taxon>Eukaryota</taxon>
        <taxon>Metazoa</taxon>
        <taxon>Ecdysozoa</taxon>
        <taxon>Arthropoda</taxon>
        <taxon>Hexapoda</taxon>
        <taxon>Insecta</taxon>
        <taxon>Pterygota</taxon>
        <taxon>Neoptera</taxon>
        <taxon>Endopterygota</taxon>
        <taxon>Diptera</taxon>
        <taxon>Brachycera</taxon>
        <taxon>Muscomorpha</taxon>
        <taxon>Ephydroidea</taxon>
        <taxon>Drosophilidae</taxon>
        <taxon>Drosophila</taxon>
        <taxon>Sophophora</taxon>
    </lineage>
</organism>
<evidence type="ECO:0000256" key="1">
    <source>
        <dbReference type="ARBA" id="ARBA00004651"/>
    </source>
</evidence>
<reference evidence="11" key="2">
    <citation type="submission" date="2025-08" db="UniProtKB">
        <authorList>
            <consortium name="RefSeq"/>
        </authorList>
    </citation>
    <scope>IDENTIFICATION</scope>
    <source>
        <strain evidence="11">14028-0561.14</strain>
        <tissue evidence="11">Whole fly</tissue>
    </source>
</reference>
<dbReference type="AlphaFoldDB" id="A0A6P4HML8"/>
<dbReference type="OrthoDB" id="7852744at2759"/>
<evidence type="ECO:0000256" key="7">
    <source>
        <dbReference type="ARBA" id="ARBA00023180"/>
    </source>
</evidence>
<feature type="transmembrane region" description="Helical" evidence="8">
    <location>
        <begin position="553"/>
        <end position="576"/>
    </location>
</feature>
<feature type="chain" id="PRO_5046214112" description="Ionotropic receptor" evidence="9">
    <location>
        <begin position="16"/>
        <end position="589"/>
    </location>
</feature>
<sequence>MWKSISLIIIILVEAQDVPLERILHSLKLELSFRTLLLLQNKGVSLTEACWGQNELDLNYAYINFNANQSNQLKGRVNRKILALVCLDSGAEDLMKALCENLMDIRGTHVLLMTTRDTNITSLFEDCRSNQMLNVLALRGSNREFIYSYRAFPHFKVMRRRLVQVRRYFEPQVGNLYGHPIAIIPYSLVPRSVIYRDKEGRRQIAGYLTHFYKNFARSLNTTLLVRWDLVPESETPDHNVTSGLLRDGLVDFPLVLTTLAPEPFYPSYVAEITSWFLMLPVEPDMPLSSLYFNLKGWPYFLGLMVVLALFLVNAQLLESGQGYFTLRCGNIFADHVLRAILAQSFDMPNRRLFFSRTLLYSLLMMAGLIVSTFYSANLATLLVHPPAAYKILSYEDLRRTHGKILISQQELPTLNDSIGKDLLEKNLDIFQITPALVEFLAKRNELNTSFGYPVTNTLWPFLQLKQIKMQRPAFRKSNEISFVPFMPVTMPMARNSIYRDAFNRYLSHTQASGLYDLWFRRSYHEHIAIGKLNYSMDQTEPGGYHDLIWDDLFYVWIAYIGGTAVSLLVLPFEILYYKWRKDHQKQVVK</sequence>
<dbReference type="PANTHER" id="PTHR42643">
    <property type="entry name" value="IONOTROPIC RECEPTOR 20A-RELATED"/>
    <property type="match status" value="1"/>
</dbReference>
<name>A0A6P4HML8_DROKI</name>
<evidence type="ECO:0000256" key="3">
    <source>
        <dbReference type="ARBA" id="ARBA00022692"/>
    </source>
</evidence>
<evidence type="ECO:0000256" key="6">
    <source>
        <dbReference type="ARBA" id="ARBA00023170"/>
    </source>
</evidence>
<dbReference type="GeneID" id="108070749"/>
<dbReference type="PANTHER" id="PTHR42643:SF41">
    <property type="entry name" value="IONOTROPIC RECEPTOR 20A-RELATED"/>
    <property type="match status" value="1"/>
</dbReference>
<evidence type="ECO:0000313" key="10">
    <source>
        <dbReference type="Proteomes" id="UP001652661"/>
    </source>
</evidence>
<keyword evidence="10" id="KW-1185">Reference proteome</keyword>
<dbReference type="GO" id="GO:0005886">
    <property type="term" value="C:plasma membrane"/>
    <property type="evidence" value="ECO:0007669"/>
    <property type="project" value="UniProtKB-SubCell"/>
</dbReference>
<dbReference type="RefSeq" id="XP_017016835.2">
    <property type="nucleotide sequence ID" value="XM_017161346.2"/>
</dbReference>
<feature type="transmembrane region" description="Helical" evidence="8">
    <location>
        <begin position="297"/>
        <end position="317"/>
    </location>
</feature>
<comment type="subcellular location">
    <subcellularLocation>
        <location evidence="1">Cell membrane</location>
        <topology evidence="1">Multi-pass membrane protein</topology>
    </subcellularLocation>
</comment>
<evidence type="ECO:0000256" key="5">
    <source>
        <dbReference type="ARBA" id="ARBA00023136"/>
    </source>
</evidence>
<evidence type="ECO:0008006" key="12">
    <source>
        <dbReference type="Google" id="ProtNLM"/>
    </source>
</evidence>
<evidence type="ECO:0000256" key="4">
    <source>
        <dbReference type="ARBA" id="ARBA00022989"/>
    </source>
</evidence>
<reference evidence="10" key="1">
    <citation type="submission" date="2025-05" db="UniProtKB">
        <authorList>
            <consortium name="RefSeq"/>
        </authorList>
    </citation>
    <scope>NUCLEOTIDE SEQUENCE [LARGE SCALE GENOMIC DNA]</scope>
    <source>
        <strain evidence="10">14028-0561.14</strain>
    </source>
</reference>
<keyword evidence="9" id="KW-0732">Signal</keyword>
<keyword evidence="7" id="KW-0325">Glycoprotein</keyword>
<proteinExistence type="predicted"/>
<keyword evidence="5 8" id="KW-0472">Membrane</keyword>
<feature type="signal peptide" evidence="9">
    <location>
        <begin position="1"/>
        <end position="15"/>
    </location>
</feature>
<evidence type="ECO:0000256" key="8">
    <source>
        <dbReference type="SAM" id="Phobius"/>
    </source>
</evidence>
<evidence type="ECO:0000256" key="2">
    <source>
        <dbReference type="ARBA" id="ARBA00022475"/>
    </source>
</evidence>
<keyword evidence="6" id="KW-0675">Receptor</keyword>
<evidence type="ECO:0000313" key="11">
    <source>
        <dbReference type="RefSeq" id="XP_017016835.2"/>
    </source>
</evidence>
<keyword evidence="4 8" id="KW-1133">Transmembrane helix</keyword>
<gene>
    <name evidence="11" type="primary">LOC108070749</name>
</gene>
<keyword evidence="3 8" id="KW-0812">Transmembrane</keyword>
<dbReference type="Proteomes" id="UP001652661">
    <property type="component" value="Chromosome 2R"/>
</dbReference>
<protein>
    <recommendedName>
        <fullName evidence="12">Ionotropic receptor</fullName>
    </recommendedName>
</protein>
<accession>A0A6P4HML8</accession>
<evidence type="ECO:0000256" key="9">
    <source>
        <dbReference type="SAM" id="SignalP"/>
    </source>
</evidence>